<dbReference type="InterPro" id="IPR015943">
    <property type="entry name" value="WD40/YVTN_repeat-like_dom_sf"/>
</dbReference>
<name>A0AAW1NYX5_9CHLO</name>
<dbReference type="Gene3D" id="2.130.10.10">
    <property type="entry name" value="YVTN repeat-like/Quinoprotein amine dehydrogenase"/>
    <property type="match status" value="1"/>
</dbReference>
<dbReference type="EMBL" id="JALJOQ010000085">
    <property type="protein sequence ID" value="KAK9800160.1"/>
    <property type="molecule type" value="Genomic_DNA"/>
</dbReference>
<dbReference type="SUPFAM" id="SSF50969">
    <property type="entry name" value="YVTN repeat-like/Quinoprotein amine dehydrogenase"/>
    <property type="match status" value="1"/>
</dbReference>
<dbReference type="AlphaFoldDB" id="A0AAW1NYX5"/>
<evidence type="ECO:0000313" key="2">
    <source>
        <dbReference type="Proteomes" id="UP001465755"/>
    </source>
</evidence>
<comment type="caution">
    <text evidence="1">The sequence shown here is derived from an EMBL/GenBank/DDBJ whole genome shotgun (WGS) entry which is preliminary data.</text>
</comment>
<reference evidence="1 2" key="1">
    <citation type="journal article" date="2024" name="Nat. Commun.">
        <title>Phylogenomics reveals the evolutionary origins of lichenization in chlorophyte algae.</title>
        <authorList>
            <person name="Puginier C."/>
            <person name="Libourel C."/>
            <person name="Otte J."/>
            <person name="Skaloud P."/>
            <person name="Haon M."/>
            <person name="Grisel S."/>
            <person name="Petersen M."/>
            <person name="Berrin J.G."/>
            <person name="Delaux P.M."/>
            <person name="Dal Grande F."/>
            <person name="Keller J."/>
        </authorList>
    </citation>
    <scope>NUCLEOTIDE SEQUENCE [LARGE SCALE GENOMIC DNA]</scope>
    <source>
        <strain evidence="1 2">SAG 2036</strain>
    </source>
</reference>
<gene>
    <name evidence="1" type="ORF">WJX73_000193</name>
</gene>
<evidence type="ECO:0000313" key="1">
    <source>
        <dbReference type="EMBL" id="KAK9800160.1"/>
    </source>
</evidence>
<accession>A0AAW1NYX5</accession>
<proteinExistence type="predicted"/>
<sequence length="325" mass="33546">MSFPQPVASIAISPQGRYLAVCLRKASSLTAMDSNTYKGSIIQLAGGQQAQVTLAPCLFLSAPGKAGPHSDWSSVQHVLVGSARSGCIATEQQLQCPVGMSVILLADERLFAAGLAGQIALWQKQSGGTWAPDAVLLPPARQASGIGDDIATLAASSGWLVACTASGSLALWNHHRQELVAYYSLPQRVFRQAWLTMPAAPSESESVLECTLVVERVQPISSVDAGPFLVAARLHDQQLNPASCYQIQGLSAMAASKSFGIAGLSSGMAAVWAASALKAGSAGVLQVSTKGSASVVCIAENCGTCFAGVGTCTGEFTFLASRSNC</sequence>
<protein>
    <submittedName>
        <fullName evidence="1">Uncharacterized protein</fullName>
    </submittedName>
</protein>
<keyword evidence="2" id="KW-1185">Reference proteome</keyword>
<organism evidence="1 2">
    <name type="scientific">Symbiochloris irregularis</name>
    <dbReference type="NCBI Taxonomy" id="706552"/>
    <lineage>
        <taxon>Eukaryota</taxon>
        <taxon>Viridiplantae</taxon>
        <taxon>Chlorophyta</taxon>
        <taxon>core chlorophytes</taxon>
        <taxon>Trebouxiophyceae</taxon>
        <taxon>Trebouxiales</taxon>
        <taxon>Trebouxiaceae</taxon>
        <taxon>Symbiochloris</taxon>
    </lineage>
</organism>
<dbReference type="InterPro" id="IPR011044">
    <property type="entry name" value="Quino_amine_DH_bsu"/>
</dbReference>
<dbReference type="Proteomes" id="UP001465755">
    <property type="component" value="Unassembled WGS sequence"/>
</dbReference>